<organism evidence="2 3">
    <name type="scientific">Amycolatopsis tolypomycina</name>
    <dbReference type="NCBI Taxonomy" id="208445"/>
    <lineage>
        <taxon>Bacteria</taxon>
        <taxon>Bacillati</taxon>
        <taxon>Actinomycetota</taxon>
        <taxon>Actinomycetes</taxon>
        <taxon>Pseudonocardiales</taxon>
        <taxon>Pseudonocardiaceae</taxon>
        <taxon>Amycolatopsis</taxon>
    </lineage>
</organism>
<dbReference type="Pfam" id="PF24410">
    <property type="entry name" value="wHTH-HSP90_Na-assoc"/>
    <property type="match status" value="2"/>
</dbReference>
<evidence type="ECO:0000259" key="1">
    <source>
        <dbReference type="Pfam" id="PF24410"/>
    </source>
</evidence>
<dbReference type="InterPro" id="IPR056507">
    <property type="entry name" value="wHTH-HSP90_Na-assoc"/>
</dbReference>
<feature type="domain" description="wHTH-Hsp90 Na associated" evidence="1">
    <location>
        <begin position="306"/>
        <end position="359"/>
    </location>
</feature>
<sequence>MPPGRADGTDVRLIGNYRESPFDDDPCLSYGEPVSALYLLLAARATGLEPADAAQRLRRLGLDVPDFDVTMADLDALTPALRNAMEEVKECGQRPRASEICRVVLKSACQPEDLVRELARFGIHTDKPLPEQLTAVDDALMPSARTLPDRIEPRALLESLLNVDLTAQEAATRLEAMGFEVCEAAYLIPDLDSADRKILRAINVGTHSGTMDLREFAMVVTRTDYPSEEVAQRLAKFGFVVECPKEVDDVAAHLIPPNLPAPVASGQHDVPLPAVLRHADEYDLEPREIVSCLRELGCSVPDPAELTEQDVALLCEDMSSLGEALDVWTPLTMSELIQSAIRARLSIHEAAARLTEFGYRFEFPDLEEELRQLLQLVPRQGEGLESET</sequence>
<proteinExistence type="predicted"/>
<gene>
    <name evidence="2" type="ORF">SAMN04489727_2856</name>
</gene>
<dbReference type="EMBL" id="FNSO01000004">
    <property type="protein sequence ID" value="SEC18088.1"/>
    <property type="molecule type" value="Genomic_DNA"/>
</dbReference>
<keyword evidence="3" id="KW-1185">Reference proteome</keyword>
<dbReference type="AlphaFoldDB" id="A0A1H4QEV9"/>
<protein>
    <recommendedName>
        <fullName evidence="1">wHTH-Hsp90 Na associated domain-containing protein</fullName>
    </recommendedName>
</protein>
<feature type="domain" description="wHTH-Hsp90 Na associated" evidence="1">
    <location>
        <begin position="7"/>
        <end position="62"/>
    </location>
</feature>
<evidence type="ECO:0000313" key="2">
    <source>
        <dbReference type="EMBL" id="SEC18088.1"/>
    </source>
</evidence>
<reference evidence="3" key="1">
    <citation type="submission" date="2016-10" db="EMBL/GenBank/DDBJ databases">
        <authorList>
            <person name="Varghese N."/>
            <person name="Submissions S."/>
        </authorList>
    </citation>
    <scope>NUCLEOTIDE SEQUENCE [LARGE SCALE GENOMIC DNA]</scope>
    <source>
        <strain evidence="3">DSM 44544</strain>
    </source>
</reference>
<dbReference type="Proteomes" id="UP000199622">
    <property type="component" value="Unassembled WGS sequence"/>
</dbReference>
<name>A0A1H4QEV9_9PSEU</name>
<evidence type="ECO:0000313" key="3">
    <source>
        <dbReference type="Proteomes" id="UP000199622"/>
    </source>
</evidence>
<accession>A0A1H4QEV9</accession>